<protein>
    <submittedName>
        <fullName evidence="2">Putative autotransporter adhesin-like protein</fullName>
    </submittedName>
</protein>
<dbReference type="Pfam" id="PF10988">
    <property type="entry name" value="DUF2807"/>
    <property type="match status" value="1"/>
</dbReference>
<feature type="domain" description="Putative auto-transporter adhesin head GIN" evidence="1">
    <location>
        <begin position="34"/>
        <end position="216"/>
    </location>
</feature>
<evidence type="ECO:0000313" key="2">
    <source>
        <dbReference type="EMBL" id="PSK88851.1"/>
    </source>
</evidence>
<dbReference type="EMBL" id="PYGD01000014">
    <property type="protein sequence ID" value="PSK88851.1"/>
    <property type="molecule type" value="Genomic_DNA"/>
</dbReference>
<dbReference type="InterPro" id="IPR021255">
    <property type="entry name" value="DUF2807"/>
</dbReference>
<reference evidence="2 3" key="1">
    <citation type="submission" date="2018-03" db="EMBL/GenBank/DDBJ databases">
        <title>Genomic Encyclopedia of Type Strains, Phase III (KMG-III): the genomes of soil and plant-associated and newly described type strains.</title>
        <authorList>
            <person name="Whitman W."/>
        </authorList>
    </citation>
    <scope>NUCLEOTIDE SEQUENCE [LARGE SCALE GENOMIC DNA]</scope>
    <source>
        <strain evidence="2 3">CGMCC 1.12700</strain>
    </source>
</reference>
<proteinExistence type="predicted"/>
<evidence type="ECO:0000259" key="1">
    <source>
        <dbReference type="Pfam" id="PF10988"/>
    </source>
</evidence>
<dbReference type="Proteomes" id="UP000240572">
    <property type="component" value="Unassembled WGS sequence"/>
</dbReference>
<gene>
    <name evidence="2" type="ORF">B0I18_11463</name>
</gene>
<sequence>MACSLALFAFSACNMNSVKGDGHVITRNFEQKGFKDIDASSQFEIHLAQGSEYKVKVEGEENIIDLMELQVTGDKLKIDFKNNTSIRPTHPLKVYITAPEYRDIEGSGACTFISEGRLTSKADVKIGLSGACETRLEIDAPKIDVDASGASEIRLKGQTRDFSVDASGASSINCFELLTENTSLDISGGGNAKVYASQSLNVSISGAGDVSYKGKPANIKKDISGAGSISSAD</sequence>
<dbReference type="PANTHER" id="PTHR39200">
    <property type="entry name" value="HYPOTHETICAL EXPORTED PROTEIN"/>
    <property type="match status" value="1"/>
</dbReference>
<name>A0A2P8CV53_9BACT</name>
<organism evidence="2 3">
    <name type="scientific">Taibaiella chishuiensis</name>
    <dbReference type="NCBI Taxonomy" id="1434707"/>
    <lineage>
        <taxon>Bacteria</taxon>
        <taxon>Pseudomonadati</taxon>
        <taxon>Bacteroidota</taxon>
        <taxon>Chitinophagia</taxon>
        <taxon>Chitinophagales</taxon>
        <taxon>Chitinophagaceae</taxon>
        <taxon>Taibaiella</taxon>
    </lineage>
</organism>
<comment type="caution">
    <text evidence="2">The sequence shown here is derived from an EMBL/GenBank/DDBJ whole genome shotgun (WGS) entry which is preliminary data.</text>
</comment>
<keyword evidence="3" id="KW-1185">Reference proteome</keyword>
<evidence type="ECO:0000313" key="3">
    <source>
        <dbReference type="Proteomes" id="UP000240572"/>
    </source>
</evidence>
<dbReference type="PANTHER" id="PTHR39200:SF1">
    <property type="entry name" value="AUTO-TRANSPORTER ADHESIN HEAD GIN DOMAIN-CONTAINING PROTEIN-RELATED"/>
    <property type="match status" value="1"/>
</dbReference>
<dbReference type="Gene3D" id="2.160.20.120">
    <property type="match status" value="1"/>
</dbReference>
<dbReference type="AlphaFoldDB" id="A0A2P8CV53"/>
<accession>A0A2P8CV53</accession>